<reference evidence="13" key="1">
    <citation type="journal article" date="2020" name="mSystems">
        <title>Genome- and Community-Level Interaction Insights into Carbon Utilization and Element Cycling Functions of Hydrothermarchaeota in Hydrothermal Sediment.</title>
        <authorList>
            <person name="Zhou Z."/>
            <person name="Liu Y."/>
            <person name="Xu W."/>
            <person name="Pan J."/>
            <person name="Luo Z.H."/>
            <person name="Li M."/>
        </authorList>
    </citation>
    <scope>NUCLEOTIDE SEQUENCE [LARGE SCALE GENOMIC DNA]</scope>
    <source>
        <strain evidence="13">SpSt-605</strain>
    </source>
</reference>
<evidence type="ECO:0000313" key="13">
    <source>
        <dbReference type="EMBL" id="HGV54832.1"/>
    </source>
</evidence>
<feature type="transmembrane region" description="Helical" evidence="12">
    <location>
        <begin position="45"/>
        <end position="67"/>
    </location>
</feature>
<name>A0A832LUD9_9BACT</name>
<dbReference type="InterPro" id="IPR003317">
    <property type="entry name" value="Cyt-d_oxidase_su2"/>
</dbReference>
<dbReference type="GO" id="GO:0070069">
    <property type="term" value="C:cytochrome complex"/>
    <property type="evidence" value="ECO:0007669"/>
    <property type="project" value="TreeGrafter"/>
</dbReference>
<comment type="similarity">
    <text evidence="2">Belongs to the cytochrome ubiquinol oxidase subunit 2 family.</text>
</comment>
<keyword evidence="5" id="KW-0349">Heme</keyword>
<evidence type="ECO:0000256" key="4">
    <source>
        <dbReference type="ARBA" id="ARBA00022475"/>
    </source>
</evidence>
<dbReference type="GO" id="GO:0019646">
    <property type="term" value="P:aerobic electron transport chain"/>
    <property type="evidence" value="ECO:0007669"/>
    <property type="project" value="TreeGrafter"/>
</dbReference>
<evidence type="ECO:0000256" key="3">
    <source>
        <dbReference type="ARBA" id="ARBA00022448"/>
    </source>
</evidence>
<dbReference type="PANTHER" id="PTHR43141">
    <property type="entry name" value="CYTOCHROME BD2 SUBUNIT II"/>
    <property type="match status" value="1"/>
</dbReference>
<evidence type="ECO:0000256" key="7">
    <source>
        <dbReference type="ARBA" id="ARBA00022723"/>
    </source>
</evidence>
<dbReference type="Pfam" id="PF02322">
    <property type="entry name" value="Cyt_bd_oxida_II"/>
    <property type="match status" value="1"/>
</dbReference>
<gene>
    <name evidence="13" type="ORF">ENT73_01915</name>
</gene>
<sequence length="83" mass="9721">MCWFTFDLNTRIKGRFWNGLFPNLLPSSLNPAYSLTIYNSSSSLLTLRIMTIVALLFVPVVLLYTYWSYKTFAHRLSKEDISY</sequence>
<evidence type="ECO:0000256" key="10">
    <source>
        <dbReference type="ARBA" id="ARBA00023004"/>
    </source>
</evidence>
<keyword evidence="4" id="KW-1003">Cell membrane</keyword>
<comment type="subcellular location">
    <subcellularLocation>
        <location evidence="1">Cell membrane</location>
        <topology evidence="1">Multi-pass membrane protein</topology>
    </subcellularLocation>
</comment>
<dbReference type="PANTHER" id="PTHR43141:SF5">
    <property type="entry name" value="CYTOCHROME BD-I UBIQUINOL OXIDASE SUBUNIT 2"/>
    <property type="match status" value="1"/>
</dbReference>
<evidence type="ECO:0000256" key="2">
    <source>
        <dbReference type="ARBA" id="ARBA00007543"/>
    </source>
</evidence>
<keyword evidence="9 12" id="KW-1133">Transmembrane helix</keyword>
<keyword evidence="10" id="KW-0408">Iron</keyword>
<dbReference type="GO" id="GO:0016682">
    <property type="term" value="F:oxidoreductase activity, acting on diphenols and related substances as donors, oxygen as acceptor"/>
    <property type="evidence" value="ECO:0007669"/>
    <property type="project" value="TreeGrafter"/>
</dbReference>
<evidence type="ECO:0000256" key="1">
    <source>
        <dbReference type="ARBA" id="ARBA00004651"/>
    </source>
</evidence>
<accession>A0A832LUD9</accession>
<dbReference type="GO" id="GO:0046872">
    <property type="term" value="F:metal ion binding"/>
    <property type="evidence" value="ECO:0007669"/>
    <property type="project" value="UniProtKB-KW"/>
</dbReference>
<keyword evidence="6 12" id="KW-0812">Transmembrane</keyword>
<dbReference type="GO" id="GO:0009055">
    <property type="term" value="F:electron transfer activity"/>
    <property type="evidence" value="ECO:0007669"/>
    <property type="project" value="TreeGrafter"/>
</dbReference>
<evidence type="ECO:0000256" key="6">
    <source>
        <dbReference type="ARBA" id="ARBA00022692"/>
    </source>
</evidence>
<evidence type="ECO:0000256" key="8">
    <source>
        <dbReference type="ARBA" id="ARBA00022982"/>
    </source>
</evidence>
<keyword evidence="7" id="KW-0479">Metal-binding</keyword>
<keyword evidence="3" id="KW-0813">Transport</keyword>
<evidence type="ECO:0000256" key="5">
    <source>
        <dbReference type="ARBA" id="ARBA00022617"/>
    </source>
</evidence>
<proteinExistence type="inferred from homology"/>
<dbReference type="EMBL" id="DSZU01000029">
    <property type="protein sequence ID" value="HGV54832.1"/>
    <property type="molecule type" value="Genomic_DNA"/>
</dbReference>
<dbReference type="GO" id="GO:0005886">
    <property type="term" value="C:plasma membrane"/>
    <property type="evidence" value="ECO:0007669"/>
    <property type="project" value="UniProtKB-SubCell"/>
</dbReference>
<keyword evidence="11 12" id="KW-0472">Membrane</keyword>
<protein>
    <recommendedName>
        <fullName evidence="14">Cytochrome d ubiquinol oxidase subunit II</fullName>
    </recommendedName>
</protein>
<dbReference type="AlphaFoldDB" id="A0A832LUD9"/>
<organism evidence="13">
    <name type="scientific">Caldimicrobium thiodismutans</name>
    <dbReference type="NCBI Taxonomy" id="1653476"/>
    <lineage>
        <taxon>Bacteria</taxon>
        <taxon>Pseudomonadati</taxon>
        <taxon>Thermodesulfobacteriota</taxon>
        <taxon>Thermodesulfobacteria</taxon>
        <taxon>Thermodesulfobacteriales</taxon>
        <taxon>Thermodesulfobacteriaceae</taxon>
        <taxon>Caldimicrobium</taxon>
    </lineage>
</organism>
<keyword evidence="8" id="KW-0249">Electron transport</keyword>
<evidence type="ECO:0000256" key="12">
    <source>
        <dbReference type="SAM" id="Phobius"/>
    </source>
</evidence>
<comment type="caution">
    <text evidence="13">The sequence shown here is derived from an EMBL/GenBank/DDBJ whole genome shotgun (WGS) entry which is preliminary data.</text>
</comment>
<evidence type="ECO:0000256" key="9">
    <source>
        <dbReference type="ARBA" id="ARBA00022989"/>
    </source>
</evidence>
<evidence type="ECO:0008006" key="14">
    <source>
        <dbReference type="Google" id="ProtNLM"/>
    </source>
</evidence>
<evidence type="ECO:0000256" key="11">
    <source>
        <dbReference type="ARBA" id="ARBA00023136"/>
    </source>
</evidence>